<feature type="domain" description="C2H2-type" evidence="9">
    <location>
        <begin position="545"/>
        <end position="573"/>
    </location>
</feature>
<feature type="compositionally biased region" description="Polar residues" evidence="7">
    <location>
        <begin position="264"/>
        <end position="279"/>
    </location>
</feature>
<evidence type="ECO:0000256" key="2">
    <source>
        <dbReference type="ARBA" id="ARBA00022737"/>
    </source>
</evidence>
<evidence type="ECO:0000256" key="5">
    <source>
        <dbReference type="ARBA" id="ARBA00023242"/>
    </source>
</evidence>
<dbReference type="GO" id="GO:0000981">
    <property type="term" value="F:DNA-binding transcription factor activity, RNA polymerase II-specific"/>
    <property type="evidence" value="ECO:0007669"/>
    <property type="project" value="TreeGrafter"/>
</dbReference>
<keyword evidence="4" id="KW-0862">Zinc</keyword>
<feature type="domain" description="BTB" evidence="8">
    <location>
        <begin position="30"/>
        <end position="97"/>
    </location>
</feature>
<name>A0A6B2ECY7_9DIPT</name>
<dbReference type="SMART" id="SM00355">
    <property type="entry name" value="ZnF_C2H2"/>
    <property type="match status" value="4"/>
</dbReference>
<feature type="compositionally biased region" description="Acidic residues" evidence="7">
    <location>
        <begin position="839"/>
        <end position="850"/>
    </location>
</feature>
<evidence type="ECO:0000256" key="1">
    <source>
        <dbReference type="ARBA" id="ARBA00022723"/>
    </source>
</evidence>
<feature type="compositionally biased region" description="Basic and acidic residues" evidence="7">
    <location>
        <begin position="252"/>
        <end position="261"/>
    </location>
</feature>
<evidence type="ECO:0000313" key="10">
    <source>
        <dbReference type="EMBL" id="NBJ60512.1"/>
    </source>
</evidence>
<feature type="region of interest" description="Disordered" evidence="7">
    <location>
        <begin position="201"/>
        <end position="223"/>
    </location>
</feature>
<keyword evidence="3 6" id="KW-0863">Zinc-finger</keyword>
<keyword evidence="2" id="KW-0677">Repeat</keyword>
<dbReference type="PANTHER" id="PTHR24394">
    <property type="entry name" value="ZINC FINGER PROTEIN"/>
    <property type="match status" value="1"/>
</dbReference>
<dbReference type="InterPro" id="IPR000210">
    <property type="entry name" value="BTB/POZ_dom"/>
</dbReference>
<dbReference type="Gene3D" id="3.30.710.10">
    <property type="entry name" value="Potassium Channel Kv1.1, Chain A"/>
    <property type="match status" value="1"/>
</dbReference>
<dbReference type="PROSITE" id="PS50157">
    <property type="entry name" value="ZINC_FINGER_C2H2_2"/>
    <property type="match status" value="1"/>
</dbReference>
<dbReference type="Pfam" id="PF00651">
    <property type="entry name" value="BTB"/>
    <property type="match status" value="1"/>
</dbReference>
<keyword evidence="5" id="KW-0539">Nucleus</keyword>
<reference evidence="10" key="1">
    <citation type="submission" date="2019-10" db="EMBL/GenBank/DDBJ databases">
        <title>Short sand fly seasons in Tbilisi, Georgia, hinder development of host immunity to saliva of the visceral leishmaniasis vector Phlebotomus kandelakii.</title>
        <authorList>
            <person name="Oliveira F."/>
            <person name="Giorgobiani E."/>
            <person name="Guimaraes-Costa A.B."/>
            <person name="Abdeladhim M."/>
            <person name="Oristian J."/>
            <person name="Tskhvaradze L."/>
            <person name="Tsertsvadze N."/>
            <person name="Zakalashvili M."/>
            <person name="Valenzuela J.G."/>
            <person name="Kamhawi S."/>
        </authorList>
    </citation>
    <scope>NUCLEOTIDE SEQUENCE</scope>
    <source>
        <strain evidence="10">Wild-capture in Tbilisi</strain>
        <tissue evidence="10">Salivary glands</tissue>
    </source>
</reference>
<keyword evidence="1" id="KW-0479">Metal-binding</keyword>
<dbReference type="AlphaFoldDB" id="A0A6B2ECY7"/>
<feature type="compositionally biased region" description="Basic and acidic residues" evidence="7">
    <location>
        <begin position="981"/>
        <end position="1011"/>
    </location>
</feature>
<evidence type="ECO:0000256" key="3">
    <source>
        <dbReference type="ARBA" id="ARBA00022771"/>
    </source>
</evidence>
<organism evidence="10">
    <name type="scientific">Phlebotomus kandelakii</name>
    <dbReference type="NCBI Taxonomy" id="1109342"/>
    <lineage>
        <taxon>Eukaryota</taxon>
        <taxon>Metazoa</taxon>
        <taxon>Ecdysozoa</taxon>
        <taxon>Arthropoda</taxon>
        <taxon>Hexapoda</taxon>
        <taxon>Insecta</taxon>
        <taxon>Pterygota</taxon>
        <taxon>Neoptera</taxon>
        <taxon>Endopterygota</taxon>
        <taxon>Diptera</taxon>
        <taxon>Nematocera</taxon>
        <taxon>Psychodoidea</taxon>
        <taxon>Psychodidae</taxon>
        <taxon>Phlebotomus</taxon>
        <taxon>Larroussius</taxon>
    </lineage>
</organism>
<dbReference type="SMART" id="SM00225">
    <property type="entry name" value="BTB"/>
    <property type="match status" value="1"/>
</dbReference>
<evidence type="ECO:0000256" key="7">
    <source>
        <dbReference type="SAM" id="MobiDB-lite"/>
    </source>
</evidence>
<dbReference type="InterPro" id="IPR011333">
    <property type="entry name" value="SKP1/BTB/POZ_sf"/>
</dbReference>
<feature type="compositionally biased region" description="Acidic residues" evidence="7">
    <location>
        <begin position="883"/>
        <end position="894"/>
    </location>
</feature>
<dbReference type="PANTHER" id="PTHR24394:SF38">
    <property type="entry name" value="CENTROSOME-ASSOCIATED ZINC FINGER PROTEIN CP190"/>
    <property type="match status" value="1"/>
</dbReference>
<feature type="compositionally biased region" description="Basic and acidic residues" evidence="7">
    <location>
        <begin position="897"/>
        <end position="907"/>
    </location>
</feature>
<dbReference type="GO" id="GO:0005634">
    <property type="term" value="C:nucleus"/>
    <property type="evidence" value="ECO:0007669"/>
    <property type="project" value="TreeGrafter"/>
</dbReference>
<feature type="region of interest" description="Disordered" evidence="7">
    <location>
        <begin position="301"/>
        <end position="340"/>
    </location>
</feature>
<protein>
    <submittedName>
        <fullName evidence="10">Putative microtubule binding protein</fullName>
    </submittedName>
</protein>
<dbReference type="EMBL" id="GIFK01002809">
    <property type="protein sequence ID" value="NBJ60512.1"/>
    <property type="molecule type" value="Transcribed_RNA"/>
</dbReference>
<feature type="region of interest" description="Disordered" evidence="7">
    <location>
        <begin position="240"/>
        <end position="287"/>
    </location>
</feature>
<dbReference type="GO" id="GO:0008270">
    <property type="term" value="F:zinc ion binding"/>
    <property type="evidence" value="ECO:0007669"/>
    <property type="project" value="UniProtKB-KW"/>
</dbReference>
<proteinExistence type="predicted"/>
<feature type="compositionally biased region" description="Acidic residues" evidence="7">
    <location>
        <begin position="304"/>
        <end position="318"/>
    </location>
</feature>
<evidence type="ECO:0000259" key="8">
    <source>
        <dbReference type="PROSITE" id="PS50097"/>
    </source>
</evidence>
<feature type="region of interest" description="Disordered" evidence="7">
    <location>
        <begin position="799"/>
        <end position="1026"/>
    </location>
</feature>
<evidence type="ECO:0000256" key="4">
    <source>
        <dbReference type="ARBA" id="ARBA00022833"/>
    </source>
</evidence>
<evidence type="ECO:0000256" key="6">
    <source>
        <dbReference type="PROSITE-ProRule" id="PRU00042"/>
    </source>
</evidence>
<feature type="compositionally biased region" description="Basic and acidic residues" evidence="7">
    <location>
        <begin position="864"/>
        <end position="881"/>
    </location>
</feature>
<dbReference type="InterPro" id="IPR013087">
    <property type="entry name" value="Znf_C2H2_type"/>
</dbReference>
<feature type="compositionally biased region" description="Polar residues" evidence="7">
    <location>
        <begin position="800"/>
        <end position="814"/>
    </location>
</feature>
<sequence>MTEVKSVKVDNWGVFFLQKLQNFFNKTDYCDLTLQFKDNSQLKVHRLVLSACTDYFNLLETTCEMHGDILIMPRDLQADVVVPIVNFMYTGTLEFEVMMYERLLKTARDMNMTVLLKLLEAHRRSIPSRSAPVILNKSAQQQRVMQPRASNVRQAERTYAPAGRVTQIGGITIKKEPGVTYIRKPMSDPVPEPVALVSKYPHVGSKTGPSRFEPPDENISEAFDSSFNPISYESKPLITAEQVSREEDDEETKASLFEKLRKSGYTNPNKRPAAVSSSPPHKKLNLQDVKEYTEAAKLRKQIEEEAEDDPRDYEDPDDTYSNSSDEQQGRTKGRKDQRPTVVVQETGKVNHAKIISEVLKKYPHLVKNNKNIKLKIMQKSPQGSRTVEAEQVEVKAKPTFRTTPPAKQQLPVDPKNLARGGRIDSKTMHMLIAKGAENTEGPWLCLRCGVDGRPIGIPTYKGFRRHLINVHHEKIDPRICEHCGWKARSSRKTELYYHILVKHKIKPPGDVSFPRCKECSFIAPDEVTMSKHNVDVHGKKKIHHQTCIYCNKSFQSETALFKHMHSQHKQRARQDGILDDSDAEQDMEQYEDEADKYVPNVEESELTDTADQKIKILSNISLPSTKSIPFVLDPSAQHVNQIQGKSATKLEPSSEAEALSNVASGIATSLGLVEGSVVIGEAHQFQGDSDLISSQYIEAAMADVHGEYGDKKTDQEIMTKLVTEDGSELELTAAQKEELMSQLQGENDNVVMVLNDDNFVEGNTQIINSADQKIVVVYSQADDGIKEAYLSASDIKDSVLTPSTPMEWQESNTQDTEDNSQENITTSQDEEDSKKMEEENLPEEEEEEEDETKKPSEEVEEKADESSKKSKSDEDKLKLISELEGDWSEDEDMGLEAAKDNASKQEDISVILRTSTNPTAEDDDVELKGQSAVEEVEQNLSALLEDWNNDSQTSAKESAEETNGKKESVKEEKVEEEDMSEGEKLERQKSTEEDKDKEDSKSAEGGKKSSEIKTLINDWGDDDEDL</sequence>
<accession>A0A6B2ECY7</accession>
<feature type="compositionally biased region" description="Basic and acidic residues" evidence="7">
    <location>
        <begin position="957"/>
        <end position="973"/>
    </location>
</feature>
<evidence type="ECO:0000259" key="9">
    <source>
        <dbReference type="PROSITE" id="PS50157"/>
    </source>
</evidence>
<dbReference type="PROSITE" id="PS50097">
    <property type="entry name" value="BTB"/>
    <property type="match status" value="1"/>
</dbReference>
<dbReference type="SUPFAM" id="SSF54695">
    <property type="entry name" value="POZ domain"/>
    <property type="match status" value="1"/>
</dbReference>
<dbReference type="PROSITE" id="PS00028">
    <property type="entry name" value="ZINC_FINGER_C2H2_1"/>
    <property type="match status" value="1"/>
</dbReference>